<feature type="region of interest" description="Disordered" evidence="1">
    <location>
        <begin position="1"/>
        <end position="65"/>
    </location>
</feature>
<keyword evidence="3" id="KW-1185">Reference proteome</keyword>
<organism evidence="4">
    <name type="scientific">Onchocerca flexuosa</name>
    <dbReference type="NCBI Taxonomy" id="387005"/>
    <lineage>
        <taxon>Eukaryota</taxon>
        <taxon>Metazoa</taxon>
        <taxon>Ecdysozoa</taxon>
        <taxon>Nematoda</taxon>
        <taxon>Chromadorea</taxon>
        <taxon>Rhabditida</taxon>
        <taxon>Spirurina</taxon>
        <taxon>Spiruromorpha</taxon>
        <taxon>Filarioidea</taxon>
        <taxon>Onchocercidae</taxon>
        <taxon>Onchocerca</taxon>
    </lineage>
</organism>
<feature type="compositionally biased region" description="Low complexity" evidence="1">
    <location>
        <begin position="1"/>
        <end position="20"/>
    </location>
</feature>
<dbReference type="STRING" id="387005.A0A183H3B1"/>
<feature type="compositionally biased region" description="Polar residues" evidence="1">
    <location>
        <begin position="49"/>
        <end position="65"/>
    </location>
</feature>
<evidence type="ECO:0000256" key="1">
    <source>
        <dbReference type="SAM" id="MobiDB-lite"/>
    </source>
</evidence>
<reference evidence="2 3" key="2">
    <citation type="submission" date="2018-11" db="EMBL/GenBank/DDBJ databases">
        <authorList>
            <consortium name="Pathogen Informatics"/>
        </authorList>
    </citation>
    <scope>NUCLEOTIDE SEQUENCE [LARGE SCALE GENOMIC DNA]</scope>
</reference>
<name>A0A183H3B1_9BILA</name>
<dbReference type="Proteomes" id="UP000267606">
    <property type="component" value="Unassembled WGS sequence"/>
</dbReference>
<reference evidence="4" key="1">
    <citation type="submission" date="2016-06" db="UniProtKB">
        <authorList>
            <consortium name="WormBaseParasite"/>
        </authorList>
    </citation>
    <scope>IDENTIFICATION</scope>
</reference>
<dbReference type="AlphaFoldDB" id="A0A183H3B1"/>
<evidence type="ECO:0000313" key="2">
    <source>
        <dbReference type="EMBL" id="VDO31428.1"/>
    </source>
</evidence>
<dbReference type="WBParaSite" id="OFLC_0000197001-mRNA-1">
    <property type="protein sequence ID" value="OFLC_0000197001-mRNA-1"/>
    <property type="gene ID" value="OFLC_0000197001"/>
</dbReference>
<evidence type="ECO:0000313" key="4">
    <source>
        <dbReference type="WBParaSite" id="OFLC_0000197001-mRNA-1"/>
    </source>
</evidence>
<accession>A0A183H3B1</accession>
<gene>
    <name evidence="2" type="ORF">OFLC_LOCUS1971</name>
</gene>
<evidence type="ECO:0000313" key="3">
    <source>
        <dbReference type="Proteomes" id="UP000267606"/>
    </source>
</evidence>
<sequence length="360" mass="40773">QQQQQQQQQQQKQQQQQQKKGPAVPAKPGQVPSATGAVRDGPAVHKLSAGQSARGMQQAQTPPISAALVQQQTSAVTQLIPNTGDKIQVLRGGDVQQAYLSNVIKPAEILPQQEVKPIHTQEDQSWVTQSRIPVEIQAPQPAKITIPELHGSVEIKPTVIVPRPAQTTRVEWNEFPQEEEKELIDAPRVKAGEWHPDNQSGIVGAQSIRSAYQPGRIGHVWPPPQNENIAPRQEVTITKTTEDTAWRRDEKMEMETGTAWSKTVPHNLREQRVWPPPENEVHIDRPHGSRLKTVQWPPPEFEQHVQQDIDILQTRLPVKPNQRQWPPPPPEYGPVMNENETVMEQQTTRQVSKFWNLFKR</sequence>
<dbReference type="EMBL" id="UZAJ01001050">
    <property type="protein sequence ID" value="VDO31428.1"/>
    <property type="molecule type" value="Genomic_DNA"/>
</dbReference>
<protein>
    <submittedName>
        <fullName evidence="4">Titin</fullName>
    </submittedName>
</protein>
<proteinExistence type="predicted"/>